<accession>A0AA35WEC9</accession>
<comment type="caution">
    <text evidence="1">The sequence shown here is derived from an EMBL/GenBank/DDBJ whole genome shotgun (WGS) entry which is preliminary data.</text>
</comment>
<dbReference type="AlphaFoldDB" id="A0AA35WEC9"/>
<reference evidence="1" key="1">
    <citation type="submission" date="2023-03" db="EMBL/GenBank/DDBJ databases">
        <authorList>
            <person name="Steffen K."/>
            <person name="Cardenas P."/>
        </authorList>
    </citation>
    <scope>NUCLEOTIDE SEQUENCE</scope>
</reference>
<gene>
    <name evidence="1" type="ORF">GBAR_LOCUS6815</name>
</gene>
<keyword evidence="2" id="KW-1185">Reference proteome</keyword>
<evidence type="ECO:0000313" key="1">
    <source>
        <dbReference type="EMBL" id="CAI8010332.1"/>
    </source>
</evidence>
<dbReference type="EMBL" id="CASHTH010001029">
    <property type="protein sequence ID" value="CAI8010332.1"/>
    <property type="molecule type" value="Genomic_DNA"/>
</dbReference>
<evidence type="ECO:0000313" key="2">
    <source>
        <dbReference type="Proteomes" id="UP001174909"/>
    </source>
</evidence>
<proteinExistence type="predicted"/>
<sequence length="88" mass="9622">MSFWFSSLCPLHKKVEGDFPVPVTLLSDLVDRLTEASLFSSSCPPFLHSMPLKGYTLLLRVGNETATATKGMPAKENYCAGKKMAIAK</sequence>
<organism evidence="1 2">
    <name type="scientific">Geodia barretti</name>
    <name type="common">Barrett's horny sponge</name>
    <dbReference type="NCBI Taxonomy" id="519541"/>
    <lineage>
        <taxon>Eukaryota</taxon>
        <taxon>Metazoa</taxon>
        <taxon>Porifera</taxon>
        <taxon>Demospongiae</taxon>
        <taxon>Heteroscleromorpha</taxon>
        <taxon>Tetractinellida</taxon>
        <taxon>Astrophorina</taxon>
        <taxon>Geodiidae</taxon>
        <taxon>Geodia</taxon>
    </lineage>
</organism>
<protein>
    <submittedName>
        <fullName evidence="1">Uncharacterized protein</fullName>
    </submittedName>
</protein>
<dbReference type="Proteomes" id="UP001174909">
    <property type="component" value="Unassembled WGS sequence"/>
</dbReference>
<name>A0AA35WEC9_GEOBA</name>